<dbReference type="GO" id="GO:0032044">
    <property type="term" value="C:DSIF complex"/>
    <property type="evidence" value="ECO:0007669"/>
    <property type="project" value="TreeGrafter"/>
</dbReference>
<dbReference type="InterPro" id="IPR041976">
    <property type="entry name" value="KOW_Spt5_3"/>
</dbReference>
<comment type="caution">
    <text evidence="12">The sequence shown here is derived from an EMBL/GenBank/DDBJ whole genome shotgun (WGS) entry which is preliminary data.</text>
</comment>
<feature type="domain" description="NusG-like N-terminal" evidence="10">
    <location>
        <begin position="145"/>
        <end position="240"/>
    </location>
</feature>
<dbReference type="PIRSF" id="PIRSF036945">
    <property type="entry name" value="Spt5"/>
    <property type="match status" value="1"/>
</dbReference>
<dbReference type="OrthoDB" id="28901at2759"/>
<feature type="region of interest" description="Disordered" evidence="9">
    <location>
        <begin position="640"/>
        <end position="664"/>
    </location>
</feature>
<dbReference type="SMART" id="SM00738">
    <property type="entry name" value="NGN"/>
    <property type="match status" value="1"/>
</dbReference>
<keyword evidence="12" id="KW-0251">Elongation factor</keyword>
<evidence type="ECO:0000259" key="11">
    <source>
        <dbReference type="SMART" id="SM00739"/>
    </source>
</evidence>
<feature type="domain" description="KOW" evidence="11">
    <location>
        <begin position="411"/>
        <end position="438"/>
    </location>
</feature>
<accession>A0A066VCJ3</accession>
<dbReference type="GeneID" id="25265152"/>
<dbReference type="InterPro" id="IPR014722">
    <property type="entry name" value="Rib_uL2_dom2"/>
</dbReference>
<dbReference type="PANTHER" id="PTHR11125">
    <property type="entry name" value="SUPPRESSOR OF TY 5"/>
    <property type="match status" value="1"/>
</dbReference>
<dbReference type="CDD" id="cd06081">
    <property type="entry name" value="KOW_Spt5_1"/>
    <property type="match status" value="1"/>
</dbReference>
<feature type="domain" description="KOW" evidence="11">
    <location>
        <begin position="245"/>
        <end position="272"/>
    </location>
</feature>
<dbReference type="HOGENOM" id="CLU_003537_1_0_1"/>
<dbReference type="SMART" id="SM00739">
    <property type="entry name" value="KOW"/>
    <property type="match status" value="5"/>
</dbReference>
<evidence type="ECO:0000313" key="13">
    <source>
        <dbReference type="Proteomes" id="UP000027361"/>
    </source>
</evidence>
<dbReference type="PANTHER" id="PTHR11125:SF7">
    <property type="entry name" value="TRANSCRIPTION ELONGATION FACTOR SPT5"/>
    <property type="match status" value="1"/>
</dbReference>
<evidence type="ECO:0000256" key="7">
    <source>
        <dbReference type="ARBA" id="ARBA00025870"/>
    </source>
</evidence>
<dbReference type="InterPro" id="IPR005100">
    <property type="entry name" value="NGN-domain"/>
</dbReference>
<feature type="compositionally biased region" description="Acidic residues" evidence="9">
    <location>
        <begin position="54"/>
        <end position="70"/>
    </location>
</feature>
<dbReference type="CDD" id="cd09888">
    <property type="entry name" value="NGN_Euk"/>
    <property type="match status" value="1"/>
</dbReference>
<reference evidence="12 13" key="1">
    <citation type="submission" date="2014-05" db="EMBL/GenBank/DDBJ databases">
        <title>Draft genome sequence of a rare smut relative, Tilletiaria anomala UBC 951.</title>
        <authorList>
            <consortium name="DOE Joint Genome Institute"/>
            <person name="Toome M."/>
            <person name="Kuo A."/>
            <person name="Henrissat B."/>
            <person name="Lipzen A."/>
            <person name="Tritt A."/>
            <person name="Yoshinaga Y."/>
            <person name="Zane M."/>
            <person name="Barry K."/>
            <person name="Grigoriev I.V."/>
            <person name="Spatafora J.W."/>
            <person name="Aimea M.C."/>
        </authorList>
    </citation>
    <scope>NUCLEOTIDE SEQUENCE [LARGE SCALE GENOMIC DNA]</scope>
    <source>
        <strain evidence="12 13">UBC 951</strain>
    </source>
</reference>
<feature type="region of interest" description="Disordered" evidence="9">
    <location>
        <begin position="733"/>
        <end position="789"/>
    </location>
</feature>
<evidence type="ECO:0000256" key="2">
    <source>
        <dbReference type="ARBA" id="ARBA00006956"/>
    </source>
</evidence>
<feature type="region of interest" description="Disordered" evidence="9">
    <location>
        <begin position="1"/>
        <end position="70"/>
    </location>
</feature>
<dbReference type="Proteomes" id="UP000027361">
    <property type="component" value="Unassembled WGS sequence"/>
</dbReference>
<feature type="domain" description="KOW" evidence="11">
    <location>
        <begin position="678"/>
        <end position="705"/>
    </location>
</feature>
<dbReference type="RefSeq" id="XP_013241042.1">
    <property type="nucleotide sequence ID" value="XM_013385588.1"/>
</dbReference>
<dbReference type="Pfam" id="PF23284">
    <property type="entry name" value="KOW2_Spt5"/>
    <property type="match status" value="1"/>
</dbReference>
<dbReference type="STRING" id="1037660.A0A066VCJ3"/>
<dbReference type="EMBL" id="JMSN01000104">
    <property type="protein sequence ID" value="KDN39452.1"/>
    <property type="molecule type" value="Genomic_DNA"/>
</dbReference>
<evidence type="ECO:0000313" key="12">
    <source>
        <dbReference type="EMBL" id="KDN39452.1"/>
    </source>
</evidence>
<dbReference type="InterPro" id="IPR041977">
    <property type="entry name" value="KOW_Spt5_4"/>
</dbReference>
<dbReference type="Pfam" id="PF03439">
    <property type="entry name" value="Spt5-NGN"/>
    <property type="match status" value="1"/>
</dbReference>
<dbReference type="Pfam" id="PF23042">
    <property type="entry name" value="KOW1_SPT5"/>
    <property type="match status" value="1"/>
</dbReference>
<dbReference type="Pfam" id="PF11942">
    <property type="entry name" value="Spt5_N"/>
    <property type="match status" value="1"/>
</dbReference>
<comment type="subunit">
    <text evidence="7">Component of the SPT4-SPT5 complex. Interacts with RNA polymerase II.</text>
</comment>
<dbReference type="InterPro" id="IPR005824">
    <property type="entry name" value="KOW"/>
</dbReference>
<feature type="compositionally biased region" description="Low complexity" evidence="9">
    <location>
        <begin position="773"/>
        <end position="789"/>
    </location>
</feature>
<dbReference type="FunFam" id="2.30.30.30:FF:000018">
    <property type="entry name" value="Transcription elongation factor SPT5"/>
    <property type="match status" value="1"/>
</dbReference>
<dbReference type="GO" id="GO:0006357">
    <property type="term" value="P:regulation of transcription by RNA polymerase II"/>
    <property type="evidence" value="ECO:0007669"/>
    <property type="project" value="InterPro"/>
</dbReference>
<dbReference type="GO" id="GO:0003729">
    <property type="term" value="F:mRNA binding"/>
    <property type="evidence" value="ECO:0007669"/>
    <property type="project" value="TreeGrafter"/>
</dbReference>
<evidence type="ECO:0000256" key="5">
    <source>
        <dbReference type="ARBA" id="ARBA00023242"/>
    </source>
</evidence>
<dbReference type="InterPro" id="IPR036735">
    <property type="entry name" value="NGN_dom_sf"/>
</dbReference>
<dbReference type="CDD" id="cd06083">
    <property type="entry name" value="KOW_Spt5_3"/>
    <property type="match status" value="1"/>
</dbReference>
<evidence type="ECO:0000259" key="10">
    <source>
        <dbReference type="SMART" id="SM00738"/>
    </source>
</evidence>
<evidence type="ECO:0000256" key="6">
    <source>
        <dbReference type="ARBA" id="ARBA00024691"/>
    </source>
</evidence>
<feature type="compositionally biased region" description="Polar residues" evidence="9">
    <location>
        <begin position="643"/>
        <end position="659"/>
    </location>
</feature>
<organism evidence="12 13">
    <name type="scientific">Tilletiaria anomala (strain ATCC 24038 / CBS 436.72 / UBC 951)</name>
    <dbReference type="NCBI Taxonomy" id="1037660"/>
    <lineage>
        <taxon>Eukaryota</taxon>
        <taxon>Fungi</taxon>
        <taxon>Dikarya</taxon>
        <taxon>Basidiomycota</taxon>
        <taxon>Ustilaginomycotina</taxon>
        <taxon>Exobasidiomycetes</taxon>
        <taxon>Georgefischeriales</taxon>
        <taxon>Tilletiariaceae</taxon>
        <taxon>Tilletiaria</taxon>
    </lineage>
</organism>
<dbReference type="GO" id="GO:0032784">
    <property type="term" value="P:regulation of DNA-templated transcription elongation"/>
    <property type="evidence" value="ECO:0007669"/>
    <property type="project" value="InterPro"/>
</dbReference>
<dbReference type="Pfam" id="PF23291">
    <property type="entry name" value="KOW4_SPT5"/>
    <property type="match status" value="1"/>
</dbReference>
<comment type="subcellular location">
    <subcellularLocation>
        <location evidence="1 8">Nucleus</location>
    </subcellularLocation>
</comment>
<dbReference type="FunCoup" id="A0A066VCJ3">
    <property type="interactions" value="633"/>
</dbReference>
<comment type="similarity">
    <text evidence="2 8">Belongs to the SPT5 family.</text>
</comment>
<dbReference type="InterPro" id="IPR006645">
    <property type="entry name" value="NGN-like_dom"/>
</dbReference>
<feature type="compositionally biased region" description="Acidic residues" evidence="9">
    <location>
        <begin position="18"/>
        <end position="37"/>
    </location>
</feature>
<comment type="function">
    <text evidence="6 8">The SPT4-SPT5 complex mediates both activation and inhibition of transcription elongation, and plays a role in pre-mRNA processing. This complex seems to be important for the stability of the RNA polymerase II elongation machinery on the chromatin template but not for the inherent ability of this machinery to translocate down the gene.</text>
</comment>
<dbReference type="Pfam" id="PF00467">
    <property type="entry name" value="KOW"/>
    <property type="match status" value="1"/>
</dbReference>
<evidence type="ECO:0000256" key="1">
    <source>
        <dbReference type="ARBA" id="ARBA00004123"/>
    </source>
</evidence>
<dbReference type="Gene3D" id="3.30.70.940">
    <property type="entry name" value="NusG, N-terminal domain"/>
    <property type="match status" value="1"/>
</dbReference>
<keyword evidence="13" id="KW-1185">Reference proteome</keyword>
<dbReference type="InterPro" id="IPR017071">
    <property type="entry name" value="TF_Spt5_eukaryote"/>
</dbReference>
<dbReference type="CDD" id="cd06082">
    <property type="entry name" value="KOW_Spt5_2"/>
    <property type="match status" value="1"/>
</dbReference>
<dbReference type="InterPro" id="IPR041973">
    <property type="entry name" value="KOW_Spt5_1"/>
</dbReference>
<feature type="compositionally biased region" description="Polar residues" evidence="9">
    <location>
        <begin position="745"/>
        <end position="772"/>
    </location>
</feature>
<feature type="region of interest" description="Disordered" evidence="9">
    <location>
        <begin position="850"/>
        <end position="914"/>
    </location>
</feature>
<dbReference type="CDD" id="cd06084">
    <property type="entry name" value="KOW_Spt5_4"/>
    <property type="match status" value="1"/>
</dbReference>
<feature type="domain" description="KOW" evidence="11">
    <location>
        <begin position="586"/>
        <end position="611"/>
    </location>
</feature>
<dbReference type="CDD" id="cd06085">
    <property type="entry name" value="KOW_Spt5_5"/>
    <property type="match status" value="1"/>
</dbReference>
<dbReference type="InterPro" id="IPR039385">
    <property type="entry name" value="NGN_Euk"/>
</dbReference>
<dbReference type="InterPro" id="IPR008991">
    <property type="entry name" value="Translation_prot_SH3-like_sf"/>
</dbReference>
<dbReference type="SUPFAM" id="SSF50104">
    <property type="entry name" value="Translation proteins SH3-like domain"/>
    <property type="match status" value="1"/>
</dbReference>
<feature type="domain" description="KOW" evidence="11">
    <location>
        <begin position="464"/>
        <end position="491"/>
    </location>
</feature>
<protein>
    <recommendedName>
        <fullName evidence="3 8">Transcription elongation factor SPT5</fullName>
    </recommendedName>
</protein>
<dbReference type="GO" id="GO:0003746">
    <property type="term" value="F:translation elongation factor activity"/>
    <property type="evidence" value="ECO:0007669"/>
    <property type="project" value="UniProtKB-KW"/>
</dbReference>
<dbReference type="AlphaFoldDB" id="A0A066VCJ3"/>
<dbReference type="InParanoid" id="A0A066VCJ3"/>
<dbReference type="Gene3D" id="2.30.30.30">
    <property type="match status" value="3"/>
</dbReference>
<dbReference type="GO" id="GO:0006368">
    <property type="term" value="P:transcription elongation by RNA polymerase II"/>
    <property type="evidence" value="ECO:0007669"/>
    <property type="project" value="TreeGrafter"/>
</dbReference>
<dbReference type="InterPro" id="IPR039659">
    <property type="entry name" value="SPT5"/>
</dbReference>
<keyword evidence="5 8" id="KW-0539">Nucleus</keyword>
<dbReference type="OMA" id="YPVGYMN"/>
<evidence type="ECO:0000256" key="3">
    <source>
        <dbReference type="ARBA" id="ARBA00020181"/>
    </source>
</evidence>
<dbReference type="InterPro" id="IPR041975">
    <property type="entry name" value="KOW_Spt5_2"/>
</dbReference>
<gene>
    <name evidence="12" type="ORF">K437DRAFT_259049</name>
</gene>
<dbReference type="Pfam" id="PF23037">
    <property type="entry name" value="KOWx_SPT5"/>
    <property type="match status" value="1"/>
</dbReference>
<dbReference type="Pfam" id="PF23290">
    <property type="entry name" value="KOW5_SPT5"/>
    <property type="match status" value="1"/>
</dbReference>
<keyword evidence="12" id="KW-0648">Protein biosynthesis</keyword>
<evidence type="ECO:0000256" key="9">
    <source>
        <dbReference type="SAM" id="MobiDB-lite"/>
    </source>
</evidence>
<evidence type="ECO:0000256" key="4">
    <source>
        <dbReference type="ARBA" id="ARBA00023163"/>
    </source>
</evidence>
<sequence length="1061" mass="115456">MSDVEEDARVPSKRNPFIDDEVEEDDDDGESDDDSEDDGGRRRKKRPRNRYIEDEALVDDDDEDLDDEDDGLLQEDGFIAEDLADDGRQTERDNRRLDQLRMAQEGKSAEEVAAELNARYARSRRVTDSDFSQVPQRMLMPSVEDPNIWSVRCKIGREKNIISTIMHKAFRTGQTFGDTSNAGIISAFVRDSIPGRLFVEARKFDAVLEGLKDINGVYTSQPSSIFLVPIDEMADLLKITKVQREIKPGGWVRIKRGRYAGDLAQIIDQSENGEEVGVRFIPRIDLNPREEGTYVDSAGRKRKKSEASGAGQTLAFRPPQRFFNYEEVAKAYRDKPPQPKGLGRYTFKGDDYVQGYCEKDVRLTGLVLEGVNPTLDEISRFMGESSADGIESGRIDFSLLQEATKKENDVLFQPGDHVEVYEGEQAGAKGIVNSLLGRVLLIDLEGEDLEGQRVEVPIQSVRKRFKPGDHIKVISGTHADETGLVVKIEDNVTTFLSDLSLTEVSVFSKDIREAAEVGSGVNVIGDYELHNLVQLDASTAGVIFKIEREMFHVLDQQGQVIAVRPHQISNKRDSSRATAIDSNGNEMKTGDAVREVDGERREGTILHVYQGMLVYLHNRDITDNNGVFIARPKNLAPKFHSGKASTDLSKMNPHRSGNSGPMAMAPPAVTNFSGRGRDPFKGKHVSIIRGPYKTYKGIIKETLGVSARVELQSMAKTLTVELDKMVEIDPQTGARRNKLIGPGSNGSVAGSRQGSFAPSFGGSQRSSSTNMYAASSQLGSAASSGPPGLQPSTAAMMAPGMITARTPAYGGLGDKTPGYAMGGRSMYASDTKTPMYVSSGARTPAYVQGRTPAWSGGAGSRTPAQFSQTPAYGGGRTPGYVMNGAATPYGGNTTPNPYGDRTAGVTSGSAVPGRSYTLETPMVDSGMPGHAESSWTKQPSSALERPLPIAGMRAKIVADRHVPPYRGGEWDDTICSVTAIDEAAKTCTSFTDDGRELKDVPFANVKAERPLLHRLCLVLHGQSRGQRATLKAIDANTDEAMAALTNGATLTLPTVYLAQMA</sequence>
<name>A0A066VCJ3_TILAU</name>
<dbReference type="InterPro" id="IPR041978">
    <property type="entry name" value="KOW_Spt5_5"/>
</dbReference>
<keyword evidence="4 8" id="KW-0804">Transcription</keyword>
<dbReference type="InterPro" id="IPR022581">
    <property type="entry name" value="Spt5_N"/>
</dbReference>
<dbReference type="Pfam" id="PF12815">
    <property type="entry name" value="CTD"/>
    <property type="match status" value="1"/>
</dbReference>
<evidence type="ECO:0000256" key="8">
    <source>
        <dbReference type="PIRNR" id="PIRNR036945"/>
    </source>
</evidence>
<dbReference type="InterPro" id="IPR057936">
    <property type="entry name" value="KOWx_Spt5"/>
</dbReference>
<proteinExistence type="inferred from homology"/>